<name>A0A1H6FHK3_THEAL</name>
<dbReference type="Pfam" id="PF04463">
    <property type="entry name" value="2-thiour_desulf"/>
    <property type="match status" value="1"/>
</dbReference>
<dbReference type="PANTHER" id="PTHR30087:SF0">
    <property type="entry name" value="INNER MEMBRANE PROTEIN"/>
    <property type="match status" value="1"/>
</dbReference>
<evidence type="ECO:0000313" key="2">
    <source>
        <dbReference type="EMBL" id="SEH10306.1"/>
    </source>
</evidence>
<dbReference type="InterPro" id="IPR013560">
    <property type="entry name" value="DUF1722"/>
</dbReference>
<dbReference type="Proteomes" id="UP000222056">
    <property type="component" value="Unassembled WGS sequence"/>
</dbReference>
<dbReference type="AlphaFoldDB" id="A0A1H6FHK3"/>
<dbReference type="PANTHER" id="PTHR30087">
    <property type="entry name" value="INNER MEMBRANE PROTEIN"/>
    <property type="match status" value="1"/>
</dbReference>
<keyword evidence="3" id="KW-1185">Reference proteome</keyword>
<sequence length="414" mass="46224">MADGDLETRGEQQATPAERPRVGISACLLGERVRYDGVPLRDRFVNEVLGRFVEYVPVCPEVELGLGVPRETIRLVRDERQRTRLIAPRSGRDLTEPMRRLAAAICERLAALQVDGFVVKKNSPTCGLYRVRLYTPEGQLAGRLGTGVFAEVLRERLPLLPVEEEGRLNDPVLRETFVAQVYAHARLREFFAGPWTLRDLVSLHAREKIFLHAHDPARARELGRLVARAAELPRQEVESRYRRLHAEALRRPATRGRNADAMFHLLGHLSPAVDRLDRIELLDAIADYRAGIVPLEYRSLCCATTCADTAPTGRVSRSTSSRSPANSGCIRESEIPLTALEQARDRRHHLRCALVGVARPFAADHAVASMLIEQRKRDPIESGLDGCDLGQHVDAVTLFLHHPLDASHLAFDAS</sequence>
<organism evidence="2 3">
    <name type="scientific">Thermoleophilum album</name>
    <dbReference type="NCBI Taxonomy" id="29539"/>
    <lineage>
        <taxon>Bacteria</taxon>
        <taxon>Bacillati</taxon>
        <taxon>Actinomycetota</taxon>
        <taxon>Thermoleophilia</taxon>
        <taxon>Thermoleophilales</taxon>
        <taxon>Thermoleophilaceae</taxon>
        <taxon>Thermoleophilum</taxon>
    </lineage>
</organism>
<feature type="domain" description="DUF1722" evidence="1">
    <location>
        <begin position="208"/>
        <end position="296"/>
    </location>
</feature>
<evidence type="ECO:0000259" key="1">
    <source>
        <dbReference type="Pfam" id="PF08349"/>
    </source>
</evidence>
<dbReference type="EMBL" id="FNWJ01000001">
    <property type="protein sequence ID" value="SEH10306.1"/>
    <property type="molecule type" value="Genomic_DNA"/>
</dbReference>
<reference evidence="3" key="1">
    <citation type="submission" date="2016-10" db="EMBL/GenBank/DDBJ databases">
        <authorList>
            <person name="Varghese N."/>
            <person name="Submissions S."/>
        </authorList>
    </citation>
    <scope>NUCLEOTIDE SEQUENCE [LARGE SCALE GENOMIC DNA]</scope>
    <source>
        <strain evidence="3">ATCC 35263</strain>
    </source>
</reference>
<dbReference type="InterPro" id="IPR007553">
    <property type="entry name" value="2-thiour_desulf"/>
</dbReference>
<proteinExistence type="predicted"/>
<evidence type="ECO:0000313" key="3">
    <source>
        <dbReference type="Proteomes" id="UP000222056"/>
    </source>
</evidence>
<dbReference type="STRING" id="29539.SAMN02745716_0155"/>
<protein>
    <submittedName>
        <fullName evidence="2">Uncharacterized conserved protein YbbK, DUF523 family</fullName>
    </submittedName>
</protein>
<accession>A0A1H6FHK3</accession>
<gene>
    <name evidence="2" type="ORF">SAMN02745716_0155</name>
</gene>
<dbReference type="Pfam" id="PF08349">
    <property type="entry name" value="DUF1722"/>
    <property type="match status" value="1"/>
</dbReference>